<dbReference type="GeneID" id="102804787"/>
<sequence>MEFNDNNVKILGSIGGAGGKPFVFYCDGQSLERLDVWADDECIKGIWAALTNHQHRSFGTHHGDYNLEYRTYKFETDERLTNLSIWKNWNGERTGRIEFTTNIGGSFMIGPGGGKKFEFDVQESKAVGLAGRFGADIEQFALMVTKNDVTQSPR</sequence>
<evidence type="ECO:0000313" key="3">
    <source>
        <dbReference type="RefSeq" id="XP_006821000.1"/>
    </source>
</evidence>
<organism evidence="2 3">
    <name type="scientific">Saccoglossus kowalevskii</name>
    <name type="common">Acorn worm</name>
    <dbReference type="NCBI Taxonomy" id="10224"/>
    <lineage>
        <taxon>Eukaryota</taxon>
        <taxon>Metazoa</taxon>
        <taxon>Hemichordata</taxon>
        <taxon>Enteropneusta</taxon>
        <taxon>Harrimaniidae</taxon>
        <taxon>Saccoglossus</taxon>
    </lineage>
</organism>
<evidence type="ECO:0000313" key="2">
    <source>
        <dbReference type="Proteomes" id="UP000694865"/>
    </source>
</evidence>
<accession>A0ABM0MLV9</accession>
<dbReference type="Pfam" id="PF01419">
    <property type="entry name" value="Jacalin"/>
    <property type="match status" value="1"/>
</dbReference>
<dbReference type="RefSeq" id="XP_006821000.1">
    <property type="nucleotide sequence ID" value="XM_006820937.1"/>
</dbReference>
<dbReference type="Gene3D" id="2.100.10.30">
    <property type="entry name" value="Jacalin-like lectin domain"/>
    <property type="match status" value="1"/>
</dbReference>
<protein>
    <submittedName>
        <fullName evidence="3">Uncharacterized protein LOC102804787</fullName>
    </submittedName>
</protein>
<feature type="domain" description="Jacalin-type lectin" evidence="1">
    <location>
        <begin position="8"/>
        <end position="146"/>
    </location>
</feature>
<dbReference type="Proteomes" id="UP000694865">
    <property type="component" value="Unplaced"/>
</dbReference>
<reference evidence="3" key="1">
    <citation type="submission" date="2025-08" db="UniProtKB">
        <authorList>
            <consortium name="RefSeq"/>
        </authorList>
    </citation>
    <scope>IDENTIFICATION</scope>
    <source>
        <tissue evidence="3">Testes</tissue>
    </source>
</reference>
<dbReference type="SUPFAM" id="SSF51101">
    <property type="entry name" value="Mannose-binding lectins"/>
    <property type="match status" value="1"/>
</dbReference>
<keyword evidence="2" id="KW-1185">Reference proteome</keyword>
<name>A0ABM0MLV9_SACKO</name>
<evidence type="ECO:0000259" key="1">
    <source>
        <dbReference type="PROSITE" id="PS51752"/>
    </source>
</evidence>
<gene>
    <name evidence="3" type="primary">LOC102804787</name>
</gene>
<proteinExistence type="predicted"/>
<dbReference type="InterPro" id="IPR036404">
    <property type="entry name" value="Jacalin-like_lectin_dom_sf"/>
</dbReference>
<dbReference type="InterPro" id="IPR001229">
    <property type="entry name" value="Jacalin-like_lectin_dom"/>
</dbReference>
<dbReference type="PROSITE" id="PS51752">
    <property type="entry name" value="JACALIN_LECTIN"/>
    <property type="match status" value="1"/>
</dbReference>